<name>A0A919IPX6_9ACTN</name>
<reference evidence="10" key="1">
    <citation type="submission" date="2021-01" db="EMBL/GenBank/DDBJ databases">
        <title>Whole genome shotgun sequence of Actinoplanes cyaneus NBRC 14990.</title>
        <authorList>
            <person name="Komaki H."/>
            <person name="Tamura T."/>
        </authorList>
    </citation>
    <scope>NUCLEOTIDE SEQUENCE</scope>
    <source>
        <strain evidence="10">NBRC 14990</strain>
    </source>
</reference>
<evidence type="ECO:0000313" key="10">
    <source>
        <dbReference type="EMBL" id="GID65965.1"/>
    </source>
</evidence>
<dbReference type="GO" id="GO:0046872">
    <property type="term" value="F:metal ion binding"/>
    <property type="evidence" value="ECO:0007669"/>
    <property type="project" value="UniProtKB-KW"/>
</dbReference>
<comment type="similarity">
    <text evidence="4">Belongs to the peptidase M29 family.</text>
</comment>
<keyword evidence="6" id="KW-0645">Protease</keyword>
<dbReference type="GO" id="GO:0006508">
    <property type="term" value="P:proteolysis"/>
    <property type="evidence" value="ECO:0007669"/>
    <property type="project" value="UniProtKB-KW"/>
</dbReference>
<evidence type="ECO:0000256" key="8">
    <source>
        <dbReference type="ARBA" id="ARBA00022801"/>
    </source>
</evidence>
<dbReference type="RefSeq" id="WP_203742334.1">
    <property type="nucleotide sequence ID" value="NZ_BAAAUC010000012.1"/>
</dbReference>
<dbReference type="PANTHER" id="PTHR34448:SF3">
    <property type="entry name" value="AMINOPEPTIDASE AMPS"/>
    <property type="match status" value="1"/>
</dbReference>
<proteinExistence type="inferred from homology"/>
<keyword evidence="9" id="KW-0482">Metalloprotease</keyword>
<dbReference type="Proteomes" id="UP000619479">
    <property type="component" value="Unassembled WGS sequence"/>
</dbReference>
<evidence type="ECO:0000313" key="11">
    <source>
        <dbReference type="Proteomes" id="UP000619479"/>
    </source>
</evidence>
<evidence type="ECO:0000256" key="6">
    <source>
        <dbReference type="ARBA" id="ARBA00022670"/>
    </source>
</evidence>
<evidence type="ECO:0000256" key="2">
    <source>
        <dbReference type="ARBA" id="ARBA00001946"/>
    </source>
</evidence>
<dbReference type="EMBL" id="BOMH01000028">
    <property type="protein sequence ID" value="GID65965.1"/>
    <property type="molecule type" value="Genomic_DNA"/>
</dbReference>
<evidence type="ECO:0000256" key="1">
    <source>
        <dbReference type="ARBA" id="ARBA00001941"/>
    </source>
</evidence>
<dbReference type="Pfam" id="PF02073">
    <property type="entry name" value="Peptidase_M29"/>
    <property type="match status" value="1"/>
</dbReference>
<protein>
    <submittedName>
        <fullName evidence="10">Aminopeptidase</fullName>
    </submittedName>
</protein>
<evidence type="ECO:0000256" key="4">
    <source>
        <dbReference type="ARBA" id="ARBA00008236"/>
    </source>
</evidence>
<accession>A0A919IPX6</accession>
<sequence>MDWIERFADVVVRAGVNVQPGQGVVLNTDTAHLEIARAVVEAAYAAGAAWVEPIWSDGPMRRSEVDHASLDQLRASRPWVLQRTREWGEQGAAWITLVGDADAHVLDGADPVKAAARRVEESHARREAVLGKLRWTAVGAPNPGWAGQIFGEPDLERLWQAVGTAMRLDEDDPVTAWQHRAATLAERGAALDALELTEVRYRGEGTDLTVGLIPGCHWTGGGMVDDAGIAYMPNIPTEEVFTSPDRSRADGVLLVTKPLVLSGRLVTGLRLTFEGGRITAVAADEGADIVEAQLATDEGARYLGEVSLVDRDSRIAQAGIVFHNTLFDENAGCHVAWGQSFPFAVPGGVAMSQEQRGALGLNSSGVHTDVVVGGAGITVTGSGPKGTVDIIRDDEWVLG</sequence>
<comment type="cofactor">
    <cofactor evidence="3">
        <name>Zn(2+)</name>
        <dbReference type="ChEBI" id="CHEBI:29105"/>
    </cofactor>
</comment>
<comment type="cofactor">
    <cofactor evidence="1">
        <name>Co(2+)</name>
        <dbReference type="ChEBI" id="CHEBI:48828"/>
    </cofactor>
</comment>
<comment type="cofactor">
    <cofactor evidence="2">
        <name>Mg(2+)</name>
        <dbReference type="ChEBI" id="CHEBI:18420"/>
    </cofactor>
</comment>
<evidence type="ECO:0000256" key="5">
    <source>
        <dbReference type="ARBA" id="ARBA00022438"/>
    </source>
</evidence>
<dbReference type="PRINTS" id="PR00919">
    <property type="entry name" value="THERMOPTASE"/>
</dbReference>
<dbReference type="InterPro" id="IPR052170">
    <property type="entry name" value="M29_Exopeptidase"/>
</dbReference>
<dbReference type="InterPro" id="IPR035097">
    <property type="entry name" value="M29_N-terminal"/>
</dbReference>
<evidence type="ECO:0000256" key="3">
    <source>
        <dbReference type="ARBA" id="ARBA00001947"/>
    </source>
</evidence>
<evidence type="ECO:0000256" key="7">
    <source>
        <dbReference type="ARBA" id="ARBA00022723"/>
    </source>
</evidence>
<dbReference type="PANTHER" id="PTHR34448">
    <property type="entry name" value="AMINOPEPTIDASE"/>
    <property type="match status" value="1"/>
</dbReference>
<gene>
    <name evidence="10" type="ORF">Acy02nite_38460</name>
</gene>
<dbReference type="GO" id="GO:0008237">
    <property type="term" value="F:metallopeptidase activity"/>
    <property type="evidence" value="ECO:0007669"/>
    <property type="project" value="UniProtKB-KW"/>
</dbReference>
<dbReference type="SUPFAM" id="SSF144052">
    <property type="entry name" value="Thermophilic metalloprotease-like"/>
    <property type="match status" value="1"/>
</dbReference>
<organism evidence="10 11">
    <name type="scientific">Actinoplanes cyaneus</name>
    <dbReference type="NCBI Taxonomy" id="52696"/>
    <lineage>
        <taxon>Bacteria</taxon>
        <taxon>Bacillati</taxon>
        <taxon>Actinomycetota</taxon>
        <taxon>Actinomycetes</taxon>
        <taxon>Micromonosporales</taxon>
        <taxon>Micromonosporaceae</taxon>
        <taxon>Actinoplanes</taxon>
    </lineage>
</organism>
<dbReference type="Gene3D" id="3.40.1830.10">
    <property type="entry name" value="Thermophilic metalloprotease (M29)"/>
    <property type="match status" value="1"/>
</dbReference>
<comment type="caution">
    <text evidence="10">The sequence shown here is derived from an EMBL/GenBank/DDBJ whole genome shotgun (WGS) entry which is preliminary data.</text>
</comment>
<dbReference type="InterPro" id="IPR000787">
    <property type="entry name" value="Peptidase_M29"/>
</dbReference>
<keyword evidence="5 10" id="KW-0031">Aminopeptidase</keyword>
<dbReference type="AlphaFoldDB" id="A0A919IPX6"/>
<keyword evidence="11" id="KW-1185">Reference proteome</keyword>
<keyword evidence="7" id="KW-0479">Metal-binding</keyword>
<keyword evidence="8" id="KW-0378">Hydrolase</keyword>
<dbReference type="GO" id="GO:0004177">
    <property type="term" value="F:aminopeptidase activity"/>
    <property type="evidence" value="ECO:0007669"/>
    <property type="project" value="UniProtKB-KW"/>
</dbReference>
<evidence type="ECO:0000256" key="9">
    <source>
        <dbReference type="ARBA" id="ARBA00023049"/>
    </source>
</evidence>